<feature type="domain" description="NADH-ubiquinone oxidoreductase 51kDa subunit FMN-binding" evidence="10">
    <location>
        <begin position="74"/>
        <end position="231"/>
    </location>
</feature>
<evidence type="ECO:0000259" key="10">
    <source>
        <dbReference type="Pfam" id="PF01512"/>
    </source>
</evidence>
<feature type="domain" description="NADH-ubiquinone oxidoreductase 51kDa subunit iron-sulphur binding" evidence="11">
    <location>
        <begin position="345"/>
        <end position="426"/>
    </location>
</feature>
<reference evidence="12 13" key="1">
    <citation type="submission" date="2015-01" db="EMBL/GenBank/DDBJ databases">
        <title>Draft genome of the acidophilic iron oxidizer Acidithrix ferrooxidans strain Py-F3.</title>
        <authorList>
            <person name="Poehlein A."/>
            <person name="Eisen S."/>
            <person name="Schloemann M."/>
            <person name="Johnson B.D."/>
            <person name="Daniel R."/>
            <person name="Muehling M."/>
        </authorList>
    </citation>
    <scope>NUCLEOTIDE SEQUENCE [LARGE SCALE GENOMIC DNA]</scope>
    <source>
        <strain evidence="12 13">Py-F3</strain>
    </source>
</reference>
<dbReference type="AlphaFoldDB" id="A0A0D8HJU4"/>
<keyword evidence="12" id="KW-0560">Oxidoreductase</keyword>
<keyword evidence="9" id="KW-0411">Iron-sulfur</keyword>
<evidence type="ECO:0000256" key="8">
    <source>
        <dbReference type="ARBA" id="ARBA00023004"/>
    </source>
</evidence>
<dbReference type="SUPFAM" id="SSF140490">
    <property type="entry name" value="Nqo1C-terminal domain-like"/>
    <property type="match status" value="1"/>
</dbReference>
<dbReference type="GO" id="GO:0046872">
    <property type="term" value="F:metal ion binding"/>
    <property type="evidence" value="ECO:0007669"/>
    <property type="project" value="UniProtKB-KW"/>
</dbReference>
<evidence type="ECO:0000256" key="1">
    <source>
        <dbReference type="ARBA" id="ARBA00001917"/>
    </source>
</evidence>
<comment type="caution">
    <text evidence="12">The sequence shown here is derived from an EMBL/GenBank/DDBJ whole genome shotgun (WGS) entry which is preliminary data.</text>
</comment>
<dbReference type="RefSeq" id="WP_052604634.1">
    <property type="nucleotide sequence ID" value="NZ_JXYS01000022.1"/>
</dbReference>
<keyword evidence="4" id="KW-0004">4Fe-4S</keyword>
<evidence type="ECO:0000256" key="4">
    <source>
        <dbReference type="ARBA" id="ARBA00022485"/>
    </source>
</evidence>
<dbReference type="InterPro" id="IPR037207">
    <property type="entry name" value="Nuop51_4Fe4S-bd_sf"/>
</dbReference>
<accession>A0A0D8HJU4</accession>
<keyword evidence="5" id="KW-0285">Flavoprotein</keyword>
<dbReference type="STRING" id="1280514.AXFE_08740"/>
<comment type="cofactor">
    <cofactor evidence="1">
        <name>FMN</name>
        <dbReference type="ChEBI" id="CHEBI:58210"/>
    </cofactor>
</comment>
<comment type="similarity">
    <text evidence="3">Belongs to the complex I 51 kDa subunit family.</text>
</comment>
<evidence type="ECO:0000256" key="3">
    <source>
        <dbReference type="ARBA" id="ARBA00007523"/>
    </source>
</evidence>
<dbReference type="InterPro" id="IPR011538">
    <property type="entry name" value="Nuo51_FMN-bd"/>
</dbReference>
<dbReference type="SUPFAM" id="SSF142019">
    <property type="entry name" value="Nqo1 FMN-binding domain-like"/>
    <property type="match status" value="1"/>
</dbReference>
<dbReference type="Proteomes" id="UP000032360">
    <property type="component" value="Unassembled WGS sequence"/>
</dbReference>
<comment type="cofactor">
    <cofactor evidence="2">
        <name>[4Fe-4S] cluster</name>
        <dbReference type="ChEBI" id="CHEBI:49883"/>
    </cofactor>
</comment>
<evidence type="ECO:0000256" key="2">
    <source>
        <dbReference type="ARBA" id="ARBA00001966"/>
    </source>
</evidence>
<dbReference type="InterPro" id="IPR019575">
    <property type="entry name" value="Nuop51_4Fe4S-bd"/>
</dbReference>
<keyword evidence="13" id="KW-1185">Reference proteome</keyword>
<dbReference type="Gene3D" id="3.10.20.600">
    <property type="match status" value="1"/>
</dbReference>
<dbReference type="GO" id="GO:0045333">
    <property type="term" value="P:cellular respiration"/>
    <property type="evidence" value="ECO:0007669"/>
    <property type="project" value="TreeGrafter"/>
</dbReference>
<dbReference type="GO" id="GO:0051539">
    <property type="term" value="F:4 iron, 4 sulfur cluster binding"/>
    <property type="evidence" value="ECO:0007669"/>
    <property type="project" value="UniProtKB-KW"/>
</dbReference>
<keyword evidence="6" id="KW-0288">FMN</keyword>
<dbReference type="Gene3D" id="3.40.50.11540">
    <property type="entry name" value="NADH-ubiquinone oxidoreductase 51kDa subunit"/>
    <property type="match status" value="1"/>
</dbReference>
<evidence type="ECO:0000313" key="12">
    <source>
        <dbReference type="EMBL" id="KJF18225.1"/>
    </source>
</evidence>
<proteinExistence type="inferred from homology"/>
<dbReference type="OrthoDB" id="9805533at2"/>
<dbReference type="PANTHER" id="PTHR11780">
    <property type="entry name" value="NADH-UBIQUINONE OXIDOREDUCTASE FLAVOPROTEIN 1 NDUFV1"/>
    <property type="match status" value="1"/>
</dbReference>
<dbReference type="Pfam" id="PF01512">
    <property type="entry name" value="Complex1_51K"/>
    <property type="match status" value="1"/>
</dbReference>
<dbReference type="InterPro" id="IPR037225">
    <property type="entry name" value="Nuo51_FMN-bd_sf"/>
</dbReference>
<dbReference type="EMBL" id="JXYS01000022">
    <property type="protein sequence ID" value="KJF18225.1"/>
    <property type="molecule type" value="Genomic_DNA"/>
</dbReference>
<evidence type="ECO:0000259" key="11">
    <source>
        <dbReference type="Pfam" id="PF10589"/>
    </source>
</evidence>
<sequence length="458" mass="48676">MNESVSTSIMAPSGSRRLSLSWETSLRTGNPDISYAGDFELRSKSRVTLAEHISNYGRIPTGLSLNMIIETLRVANLTGRGGARFPMYRKIDAVANARTKKAIYIVANGSESEPLSRKDSSLLRANPHLVLDGMSIIAEVLGAKAGYIYVKDKEAHVAINAALRERRDRGINEVRVSVVEAPPGYVSGQETSVVRRIERGPALPRFSTDRLATSGIKGAPTLLSNVETFANAALILRFGGDWYRSGGVGYDSGTRLLTISGSVARPGVYEVNPGVSVAALLREAGASSVRALLVGGYFGGWINVRDESDLNFSFDDHTLADRKLNIGAGIIGVLSKDTCPVVEAAGIVEYLSRQSAGQCGPCVFGLPEISTAFARIALSSNVEKGIAELRSVIPLVEHRGGCQHPDGVIGLVRSTVGAFGDEIKLHKSGNCSVVGVNHRSVLLPTPKMNSGMSSIGGK</sequence>
<dbReference type="InterPro" id="IPR050837">
    <property type="entry name" value="ComplexI_51kDa_subunit"/>
</dbReference>
<organism evidence="12 13">
    <name type="scientific">Acidithrix ferrooxidans</name>
    <dbReference type="NCBI Taxonomy" id="1280514"/>
    <lineage>
        <taxon>Bacteria</taxon>
        <taxon>Bacillati</taxon>
        <taxon>Actinomycetota</taxon>
        <taxon>Acidimicrobiia</taxon>
        <taxon>Acidimicrobiales</taxon>
        <taxon>Acidimicrobiaceae</taxon>
        <taxon>Acidithrix</taxon>
    </lineage>
</organism>
<evidence type="ECO:0000313" key="13">
    <source>
        <dbReference type="Proteomes" id="UP000032360"/>
    </source>
</evidence>
<evidence type="ECO:0000256" key="9">
    <source>
        <dbReference type="ARBA" id="ARBA00023014"/>
    </source>
</evidence>
<protein>
    <submittedName>
        <fullName evidence="12">NADH-quinone oxidoreductase subunit 1</fullName>
        <ecNumber evidence="12">1.6.99.5</ecNumber>
    </submittedName>
</protein>
<keyword evidence="8" id="KW-0408">Iron</keyword>
<dbReference type="SUPFAM" id="SSF142984">
    <property type="entry name" value="Nqo1 middle domain-like"/>
    <property type="match status" value="1"/>
</dbReference>
<keyword evidence="7" id="KW-0479">Metal-binding</keyword>
<evidence type="ECO:0000256" key="5">
    <source>
        <dbReference type="ARBA" id="ARBA00022630"/>
    </source>
</evidence>
<dbReference type="Gene3D" id="1.20.1440.230">
    <property type="entry name" value="NADH-ubiquinone oxidoreductase 51kDa subunit, iron-sulphur binding domain"/>
    <property type="match status" value="1"/>
</dbReference>
<evidence type="ECO:0000256" key="6">
    <source>
        <dbReference type="ARBA" id="ARBA00022643"/>
    </source>
</evidence>
<dbReference type="EC" id="1.6.99.5" evidence="12"/>
<dbReference type="PANTHER" id="PTHR11780:SF10">
    <property type="entry name" value="NADH DEHYDROGENASE [UBIQUINONE] FLAVOPROTEIN 1, MITOCHONDRIAL"/>
    <property type="match status" value="1"/>
</dbReference>
<dbReference type="GO" id="GO:0003954">
    <property type="term" value="F:NADH dehydrogenase activity"/>
    <property type="evidence" value="ECO:0007669"/>
    <property type="project" value="TreeGrafter"/>
</dbReference>
<gene>
    <name evidence="12" type="primary">nqo1</name>
    <name evidence="12" type="ORF">AXFE_08740</name>
</gene>
<dbReference type="Pfam" id="PF10589">
    <property type="entry name" value="NADH_4Fe-4S"/>
    <property type="match status" value="1"/>
</dbReference>
<evidence type="ECO:0000256" key="7">
    <source>
        <dbReference type="ARBA" id="ARBA00022723"/>
    </source>
</evidence>
<name>A0A0D8HJU4_9ACTN</name>